<dbReference type="GO" id="GO:0032259">
    <property type="term" value="P:methylation"/>
    <property type="evidence" value="ECO:0007669"/>
    <property type="project" value="UniProtKB-KW"/>
</dbReference>
<dbReference type="Proteomes" id="UP000325122">
    <property type="component" value="Unassembled WGS sequence"/>
</dbReference>
<dbReference type="EMBL" id="VWOJ01000001">
    <property type="protein sequence ID" value="KAA5804886.1"/>
    <property type="molecule type" value="Genomic_DNA"/>
</dbReference>
<dbReference type="AlphaFoldDB" id="A0A5M6ZJ93"/>
<dbReference type="PANTHER" id="PTHR40036:SF1">
    <property type="entry name" value="MACROCIN O-METHYLTRANSFERASE"/>
    <property type="match status" value="1"/>
</dbReference>
<protein>
    <submittedName>
        <fullName evidence="1">Macrocin-O-methyltransferase</fullName>
    </submittedName>
</protein>
<gene>
    <name evidence="1" type="ORF">F1654_02495</name>
</gene>
<organism evidence="1 2">
    <name type="scientific">Alkalicaulis satelles</name>
    <dbReference type="NCBI Taxonomy" id="2609175"/>
    <lineage>
        <taxon>Bacteria</taxon>
        <taxon>Pseudomonadati</taxon>
        <taxon>Pseudomonadota</taxon>
        <taxon>Alphaproteobacteria</taxon>
        <taxon>Maricaulales</taxon>
        <taxon>Maricaulaceae</taxon>
        <taxon>Alkalicaulis</taxon>
    </lineage>
</organism>
<dbReference type="SUPFAM" id="SSF53335">
    <property type="entry name" value="S-adenosyl-L-methionine-dependent methyltransferases"/>
    <property type="match status" value="1"/>
</dbReference>
<evidence type="ECO:0000313" key="1">
    <source>
        <dbReference type="EMBL" id="KAA5804886.1"/>
    </source>
</evidence>
<dbReference type="GO" id="GO:0008168">
    <property type="term" value="F:methyltransferase activity"/>
    <property type="evidence" value="ECO:0007669"/>
    <property type="project" value="UniProtKB-KW"/>
</dbReference>
<keyword evidence="2" id="KW-1185">Reference proteome</keyword>
<dbReference type="InterPro" id="IPR029063">
    <property type="entry name" value="SAM-dependent_MTases_sf"/>
</dbReference>
<keyword evidence="1" id="KW-0489">Methyltransferase</keyword>
<name>A0A5M6ZJ93_9PROT</name>
<dbReference type="Gene3D" id="3.40.50.150">
    <property type="entry name" value="Vaccinia Virus protein VP39"/>
    <property type="match status" value="1"/>
</dbReference>
<evidence type="ECO:0000313" key="2">
    <source>
        <dbReference type="Proteomes" id="UP000325122"/>
    </source>
</evidence>
<sequence length="260" mass="29105">MSKTASWREANPVAADMRPMDARYGDVLRRHAGDEDIIHQLNAFQRRMYASKAFGHWEVFKMVANLPGHVVECGVYKGESLFNFARFLEILCPGDRTKQVIGFDHFQGLTGRSQADETEKDGAVNRGNFDGGWESAGFRDTLLELIDLFNADSFVPKKPRIVLEEGDIVETAPAYVQRHPGLRISLLHLDCDIYEPTLAALKAFYPHIVPGGIVLLDEYGITEWPGESRAVEEYFGGKPPVIEKFPWLSAPGGWIRKPAG</sequence>
<keyword evidence="1" id="KW-0808">Transferase</keyword>
<dbReference type="RefSeq" id="WP_150021917.1">
    <property type="nucleotide sequence ID" value="NZ_VWOJ01000001.1"/>
</dbReference>
<dbReference type="InterPro" id="IPR008884">
    <property type="entry name" value="TylF_MeTrfase"/>
</dbReference>
<proteinExistence type="predicted"/>
<accession>A0A5M6ZJ93</accession>
<dbReference type="Pfam" id="PF05711">
    <property type="entry name" value="TylF"/>
    <property type="match status" value="1"/>
</dbReference>
<comment type="caution">
    <text evidence="1">The sequence shown here is derived from an EMBL/GenBank/DDBJ whole genome shotgun (WGS) entry which is preliminary data.</text>
</comment>
<dbReference type="PANTHER" id="PTHR40036">
    <property type="entry name" value="MACROCIN O-METHYLTRANSFERASE"/>
    <property type="match status" value="1"/>
</dbReference>
<reference evidence="1 2" key="1">
    <citation type="submission" date="2019-09" db="EMBL/GenBank/DDBJ databases">
        <authorList>
            <person name="Kevbrin V."/>
            <person name="Grouzdev D.S."/>
        </authorList>
    </citation>
    <scope>NUCLEOTIDE SEQUENCE [LARGE SCALE GENOMIC DNA]</scope>
    <source>
        <strain evidence="1 2">G-192</strain>
    </source>
</reference>